<dbReference type="KEGG" id="pmar:B0X71_11765"/>
<evidence type="ECO:0000313" key="2">
    <source>
        <dbReference type="EMBL" id="AQQ53689.1"/>
    </source>
</evidence>
<dbReference type="InterPro" id="IPR051044">
    <property type="entry name" value="MAG_DAG_Lipase"/>
</dbReference>
<dbReference type="InterPro" id="IPR029058">
    <property type="entry name" value="AB_hydrolase_fold"/>
</dbReference>
<evidence type="ECO:0000313" key="3">
    <source>
        <dbReference type="Proteomes" id="UP000188184"/>
    </source>
</evidence>
<dbReference type="Pfam" id="PF12146">
    <property type="entry name" value="Hydrolase_4"/>
    <property type="match status" value="1"/>
</dbReference>
<accession>A0A1Q2KZR8</accession>
<dbReference type="EMBL" id="CP019640">
    <property type="protein sequence ID" value="AQQ53689.1"/>
    <property type="molecule type" value="Genomic_DNA"/>
</dbReference>
<dbReference type="Proteomes" id="UP000188184">
    <property type="component" value="Chromosome"/>
</dbReference>
<keyword evidence="2" id="KW-0378">Hydrolase</keyword>
<proteinExistence type="predicted"/>
<sequence length="306" mass="34425">MERTEEFLEMDDGHKVYMVTWIPKSPIGHVHLLHGMAEHIGRFDDFARFLARQGYAVTGHDQRGHGRTAKRNGKLGFIAEQNGFERLVQDARQIVLAGQEKLDKLPFILFGHSMGSYVARRYIQLYSDSVERVVLSGSGGNVKYQGHVARGYAKSMARTFGPQDRNHLLTSVMFGQFNAQFPEADAGFGWLSRDPEVVQSYIADPLCGFIPTNQFFVDLFDGIFIIHNPREVRKVRSGLPIFFVSGSADPVGNLGEGVFMAAKQLADAGAEDVTVFLGEGARHELLNELHRERYYEIIADWMKRDA</sequence>
<keyword evidence="3" id="KW-1185">Reference proteome</keyword>
<dbReference type="GO" id="GO:0016787">
    <property type="term" value="F:hydrolase activity"/>
    <property type="evidence" value="ECO:0007669"/>
    <property type="project" value="UniProtKB-KW"/>
</dbReference>
<feature type="domain" description="Serine aminopeptidase S33" evidence="1">
    <location>
        <begin position="25"/>
        <end position="289"/>
    </location>
</feature>
<organism evidence="2 3">
    <name type="scientific">Planococcus lenghuensis</name>
    <dbReference type="NCBI Taxonomy" id="2213202"/>
    <lineage>
        <taxon>Bacteria</taxon>
        <taxon>Bacillati</taxon>
        <taxon>Bacillota</taxon>
        <taxon>Bacilli</taxon>
        <taxon>Bacillales</taxon>
        <taxon>Caryophanaceae</taxon>
        <taxon>Planococcus</taxon>
    </lineage>
</organism>
<dbReference type="RefSeq" id="WP_077589587.1">
    <property type="nucleotide sequence ID" value="NZ_CP019640.1"/>
</dbReference>
<dbReference type="SUPFAM" id="SSF53474">
    <property type="entry name" value="alpha/beta-Hydrolases"/>
    <property type="match status" value="1"/>
</dbReference>
<dbReference type="PANTHER" id="PTHR11614">
    <property type="entry name" value="PHOSPHOLIPASE-RELATED"/>
    <property type="match status" value="1"/>
</dbReference>
<name>A0A1Q2KZR8_9BACL</name>
<dbReference type="Gene3D" id="3.40.50.1820">
    <property type="entry name" value="alpha/beta hydrolase"/>
    <property type="match status" value="1"/>
</dbReference>
<dbReference type="AlphaFoldDB" id="A0A1Q2KZR8"/>
<reference evidence="2 3" key="1">
    <citation type="submission" date="2017-02" db="EMBL/GenBank/DDBJ databases">
        <title>The complete genomic sequence of a novel cold adapted crude oil-degrading bacterium Planococcus qaidamina Y42.</title>
        <authorList>
            <person name="Yang R."/>
        </authorList>
    </citation>
    <scope>NUCLEOTIDE SEQUENCE [LARGE SCALE GENOMIC DNA]</scope>
    <source>
        <strain evidence="2 3">Y42</strain>
    </source>
</reference>
<evidence type="ECO:0000259" key="1">
    <source>
        <dbReference type="Pfam" id="PF12146"/>
    </source>
</evidence>
<dbReference type="OrthoDB" id="9806902at2"/>
<dbReference type="InterPro" id="IPR022742">
    <property type="entry name" value="Hydrolase_4"/>
</dbReference>
<gene>
    <name evidence="2" type="ORF">B0X71_11765</name>
</gene>
<protein>
    <submittedName>
        <fullName evidence="2">Alpha/beta hydrolase</fullName>
    </submittedName>
</protein>